<dbReference type="Proteomes" id="UP000001411">
    <property type="component" value="Chromosome"/>
</dbReference>
<dbReference type="AlphaFoldDB" id="A0A0H2VK87"/>
<gene>
    <name evidence="1" type="ordered locus">SE_2413</name>
</gene>
<dbReference type="EMBL" id="AE015929">
    <property type="protein sequence ID" value="AAO06056.1"/>
    <property type="molecule type" value="Genomic_DNA"/>
</dbReference>
<name>A0A0H2VK87_STAES</name>
<dbReference type="OrthoDB" id="9553786at2"/>
<organism evidence="1 2">
    <name type="scientific">Staphylococcus epidermidis (strain ATCC 12228 / FDA PCI 1200)</name>
    <dbReference type="NCBI Taxonomy" id="176280"/>
    <lineage>
        <taxon>Bacteria</taxon>
        <taxon>Bacillati</taxon>
        <taxon>Bacillota</taxon>
        <taxon>Bacilli</taxon>
        <taxon>Bacillales</taxon>
        <taxon>Staphylococcaceae</taxon>
        <taxon>Staphylococcus</taxon>
    </lineage>
</organism>
<reference evidence="1 2" key="1">
    <citation type="journal article" date="2003" name="Mol. Microbiol.">
        <title>Genome-based analysis of virulence genes in a non-biofilm-forming Staphylococcus epidermidis strain (ATCC 12228).</title>
        <authorList>
            <person name="Zhang Y.Q."/>
            <person name="Ren S.X."/>
            <person name="Li H.L."/>
            <person name="Wang Y.X."/>
            <person name="Fu G."/>
            <person name="Yang J."/>
            <person name="Qin Z.Q."/>
            <person name="Miao Y.G."/>
            <person name="Wang W.Y."/>
            <person name="Chen R.S."/>
            <person name="Shen Y."/>
            <person name="Chen Z."/>
            <person name="Yuan Z.H."/>
            <person name="Zhao G.P."/>
            <person name="Qu D."/>
            <person name="Danchin A."/>
            <person name="Wen Y.M."/>
        </authorList>
    </citation>
    <scope>NUCLEOTIDE SEQUENCE [LARGE SCALE GENOMIC DNA]</scope>
    <source>
        <strain evidence="2">ATCC 12228 / FDA PCI 1200</strain>
    </source>
</reference>
<sequence>MFYVKQKLSLFRKLGDLNNIFTTIDLRYKLKVNDTFRLINMDEKGYCVWYINF</sequence>
<evidence type="ECO:0000313" key="1">
    <source>
        <dbReference type="EMBL" id="AAO06056.1"/>
    </source>
</evidence>
<accession>A0A0H2VK87</accession>
<protein>
    <submittedName>
        <fullName evidence="1">Uncharacterized protein</fullName>
    </submittedName>
</protein>
<dbReference type="HOGENOM" id="CLU_3066435_0_0_9"/>
<dbReference type="KEGG" id="sep:SE_2413"/>
<proteinExistence type="predicted"/>
<evidence type="ECO:0000313" key="2">
    <source>
        <dbReference type="Proteomes" id="UP000001411"/>
    </source>
</evidence>